<accession>A0ABU7TV12</accession>
<protein>
    <submittedName>
        <fullName evidence="1">Uncharacterized protein</fullName>
    </submittedName>
</protein>
<evidence type="ECO:0000313" key="1">
    <source>
        <dbReference type="EMBL" id="MEE7493765.1"/>
    </source>
</evidence>
<evidence type="ECO:0000313" key="2">
    <source>
        <dbReference type="Proteomes" id="UP001355206"/>
    </source>
</evidence>
<name>A0ABU7TV12_9HYPH</name>
<sequence length="92" mass="9954">MELPVSSPLENVLLEELRDLTVRVEVLQSTLGMTISLLADEQRVAIIKMLADNLKLVGSEDPRGVAGVAVKELIDLALLPPEVVPGRPTDNQ</sequence>
<proteinExistence type="predicted"/>
<comment type="caution">
    <text evidence="1">The sequence shown here is derived from an EMBL/GenBank/DDBJ whole genome shotgun (WGS) entry which is preliminary data.</text>
</comment>
<keyword evidence="2" id="KW-1185">Reference proteome</keyword>
<dbReference type="EMBL" id="MLCA01000014">
    <property type="protein sequence ID" value="MEE7493765.1"/>
    <property type="molecule type" value="Genomic_DNA"/>
</dbReference>
<gene>
    <name evidence="1" type="ORF">MOTC310_26400</name>
</gene>
<organism evidence="1 2">
    <name type="scientific">Methylobacterium oryzae</name>
    <dbReference type="NCBI Taxonomy" id="334852"/>
    <lineage>
        <taxon>Bacteria</taxon>
        <taxon>Pseudomonadati</taxon>
        <taxon>Pseudomonadota</taxon>
        <taxon>Alphaproteobacteria</taxon>
        <taxon>Hyphomicrobiales</taxon>
        <taxon>Methylobacteriaceae</taxon>
        <taxon>Methylobacterium</taxon>
    </lineage>
</organism>
<dbReference type="Proteomes" id="UP001355206">
    <property type="component" value="Unassembled WGS sequence"/>
</dbReference>
<reference evidence="1 2" key="1">
    <citation type="journal article" date="2012" name="Genet. Mol. Biol.">
        <title>Analysis of 16S rRNA and mxaF genes revealing insights into Methylobacterium niche-specific plant association.</title>
        <authorList>
            <person name="Dourado M.N."/>
            <person name="Andreote F.D."/>
            <person name="Dini-Andreote F."/>
            <person name="Conti R."/>
            <person name="Araujo J.M."/>
            <person name="Araujo W.L."/>
        </authorList>
    </citation>
    <scope>NUCLEOTIDE SEQUENCE [LARGE SCALE GENOMIC DNA]</scope>
    <source>
        <strain evidence="1 2">TC3-10</strain>
    </source>
</reference>